<name>A0ABX1F2E0_9PROT</name>
<dbReference type="Gene3D" id="2.60.120.480">
    <property type="entry name" value="Ureidoglycolate hydrolase"/>
    <property type="match status" value="1"/>
</dbReference>
<evidence type="ECO:0000313" key="5">
    <source>
        <dbReference type="EMBL" id="NKE46462.1"/>
    </source>
</evidence>
<dbReference type="Proteomes" id="UP000765160">
    <property type="component" value="Unassembled WGS sequence"/>
</dbReference>
<dbReference type="Pfam" id="PF04115">
    <property type="entry name" value="Ureidogly_lyase"/>
    <property type="match status" value="1"/>
</dbReference>
<keyword evidence="3" id="KW-0456">Lyase</keyword>
<dbReference type="SUPFAM" id="SSF51182">
    <property type="entry name" value="RmlC-like cupins"/>
    <property type="match status" value="1"/>
</dbReference>
<comment type="subunit">
    <text evidence="1">Homodimer.</text>
</comment>
<keyword evidence="6" id="KW-1185">Reference proteome</keyword>
<gene>
    <name evidence="5" type="ORF">HB662_16895</name>
</gene>
<dbReference type="PANTHER" id="PTHR21221:SF1">
    <property type="entry name" value="UREIDOGLYCOLATE LYASE"/>
    <property type="match status" value="1"/>
</dbReference>
<evidence type="ECO:0000256" key="2">
    <source>
        <dbReference type="ARBA" id="ARBA00022631"/>
    </source>
</evidence>
<evidence type="ECO:0000256" key="1">
    <source>
        <dbReference type="ARBA" id="ARBA00011738"/>
    </source>
</evidence>
<reference evidence="5 6" key="1">
    <citation type="submission" date="2020-03" db="EMBL/GenBank/DDBJ databases">
        <title>Roseomonas selenitidurans sp. nov. isolated from soil.</title>
        <authorList>
            <person name="Liu H."/>
        </authorList>
    </citation>
    <scope>NUCLEOTIDE SEQUENCE [LARGE SCALE GENOMIC DNA]</scope>
    <source>
        <strain evidence="5 6">JCM 15073</strain>
    </source>
</reference>
<dbReference type="InterPro" id="IPR047233">
    <property type="entry name" value="UAH_cupin"/>
</dbReference>
<dbReference type="GO" id="GO:0016787">
    <property type="term" value="F:hydrolase activity"/>
    <property type="evidence" value="ECO:0007669"/>
    <property type="project" value="UniProtKB-KW"/>
</dbReference>
<accession>A0ABX1F2E0</accession>
<sequence length="160" mass="17056">MRLIATPLTSEAFAPFGDVFCAPQAPGRIASDAALSNRRATAAPSLSFTCKVPTALPISSTTMERHRHSSQSFVPMDAARFIAIVAPHGVDGGPDMARAQAFLAQPGQGVTYGADVWHHPFTVIERPGRFAVFMWKDGTAADEEFVQVAPFEVDLSGDPA</sequence>
<evidence type="ECO:0000313" key="6">
    <source>
        <dbReference type="Proteomes" id="UP000765160"/>
    </source>
</evidence>
<dbReference type="InterPro" id="IPR011051">
    <property type="entry name" value="RmlC_Cupin_sf"/>
</dbReference>
<keyword evidence="2" id="KW-0659">Purine metabolism</keyword>
<comment type="caution">
    <text evidence="5">The sequence shown here is derived from an EMBL/GenBank/DDBJ whole genome shotgun (WGS) entry which is preliminary data.</text>
</comment>
<dbReference type="RefSeq" id="WP_168051001.1">
    <property type="nucleotide sequence ID" value="NZ_JAATJR010000005.1"/>
</dbReference>
<dbReference type="PANTHER" id="PTHR21221">
    <property type="entry name" value="UREIDOGLYCOLATE HYDROLASE"/>
    <property type="match status" value="1"/>
</dbReference>
<comment type="catalytic activity">
    <reaction evidence="4">
        <text>(S)-ureidoglycolate = urea + glyoxylate</text>
        <dbReference type="Rhea" id="RHEA:11304"/>
        <dbReference type="ChEBI" id="CHEBI:16199"/>
        <dbReference type="ChEBI" id="CHEBI:36655"/>
        <dbReference type="ChEBI" id="CHEBI:57296"/>
        <dbReference type="EC" id="4.3.2.3"/>
    </reaction>
</comment>
<organism evidence="5 6">
    <name type="scientific">Falsiroseomonas frigidaquae</name>
    <dbReference type="NCBI Taxonomy" id="487318"/>
    <lineage>
        <taxon>Bacteria</taxon>
        <taxon>Pseudomonadati</taxon>
        <taxon>Pseudomonadota</taxon>
        <taxon>Alphaproteobacteria</taxon>
        <taxon>Acetobacterales</taxon>
        <taxon>Roseomonadaceae</taxon>
        <taxon>Falsiroseomonas</taxon>
    </lineage>
</organism>
<evidence type="ECO:0000256" key="3">
    <source>
        <dbReference type="ARBA" id="ARBA00023239"/>
    </source>
</evidence>
<dbReference type="InterPro" id="IPR007247">
    <property type="entry name" value="Ureidogly_lyase"/>
</dbReference>
<dbReference type="EMBL" id="JAAVTX010000005">
    <property type="protein sequence ID" value="NKE46462.1"/>
    <property type="molecule type" value="Genomic_DNA"/>
</dbReference>
<dbReference type="CDD" id="cd20298">
    <property type="entry name" value="cupin_UAH"/>
    <property type="match status" value="1"/>
</dbReference>
<keyword evidence="5" id="KW-0378">Hydrolase</keyword>
<proteinExistence type="predicted"/>
<evidence type="ECO:0000256" key="4">
    <source>
        <dbReference type="ARBA" id="ARBA00047684"/>
    </source>
</evidence>
<protein>
    <submittedName>
        <fullName evidence="5">Ureidoglycolate hydrolase</fullName>
    </submittedName>
</protein>
<dbReference type="InterPro" id="IPR024060">
    <property type="entry name" value="Ureidoglycolate_lyase_dom_sf"/>
</dbReference>